<evidence type="ECO:0008006" key="4">
    <source>
        <dbReference type="Google" id="ProtNLM"/>
    </source>
</evidence>
<accession>A0ABU0S7T1</accession>
<dbReference type="InterPro" id="IPR010385">
    <property type="entry name" value="DUF982"/>
</dbReference>
<feature type="region of interest" description="Disordered" evidence="1">
    <location>
        <begin position="66"/>
        <end position="87"/>
    </location>
</feature>
<feature type="compositionally biased region" description="Basic and acidic residues" evidence="1">
    <location>
        <begin position="72"/>
        <end position="87"/>
    </location>
</feature>
<gene>
    <name evidence="2" type="ORF">QFZ34_001187</name>
</gene>
<comment type="caution">
    <text evidence="2">The sequence shown here is derived from an EMBL/GenBank/DDBJ whole genome shotgun (WGS) entry which is preliminary data.</text>
</comment>
<sequence>MKVITSIMQAAEFIVNEWPGTDTERLDIVKHALLECYDGNLSPGVARMAFIEATKEADIYVEAVGRPPSTGKQEKWRKERCRGEPKEHPVNSELFGRHCIFMRLPKEPPDRQLAWRFPVEN</sequence>
<keyword evidence="3" id="KW-1185">Reference proteome</keyword>
<evidence type="ECO:0000256" key="1">
    <source>
        <dbReference type="SAM" id="MobiDB-lite"/>
    </source>
</evidence>
<proteinExistence type="predicted"/>
<evidence type="ECO:0000313" key="3">
    <source>
        <dbReference type="Proteomes" id="UP001237780"/>
    </source>
</evidence>
<protein>
    <recommendedName>
        <fullName evidence="4">DUF982 domain-containing protein</fullName>
    </recommendedName>
</protein>
<name>A0ABU0S7T1_9HYPH</name>
<dbReference type="Gene3D" id="6.10.250.730">
    <property type="match status" value="1"/>
</dbReference>
<dbReference type="RefSeq" id="WP_307278005.1">
    <property type="nucleotide sequence ID" value="NZ_JAUSZT010000002.1"/>
</dbReference>
<dbReference type="EMBL" id="JAUSZT010000002">
    <property type="protein sequence ID" value="MDQ0996010.1"/>
    <property type="molecule type" value="Genomic_DNA"/>
</dbReference>
<dbReference type="Proteomes" id="UP001237780">
    <property type="component" value="Unassembled WGS sequence"/>
</dbReference>
<reference evidence="2 3" key="1">
    <citation type="submission" date="2023-07" db="EMBL/GenBank/DDBJ databases">
        <title>Comparative genomics of wheat-associated soil bacteria to identify genetic determinants of phenazine resistance.</title>
        <authorList>
            <person name="Mouncey N."/>
        </authorList>
    </citation>
    <scope>NUCLEOTIDE SEQUENCE [LARGE SCALE GENOMIC DNA]</scope>
    <source>
        <strain evidence="2 3">W4I11</strain>
    </source>
</reference>
<evidence type="ECO:0000313" key="2">
    <source>
        <dbReference type="EMBL" id="MDQ0996010.1"/>
    </source>
</evidence>
<dbReference type="Pfam" id="PF06169">
    <property type="entry name" value="DUF982"/>
    <property type="match status" value="1"/>
</dbReference>
<organism evidence="2 3">
    <name type="scientific">Phyllobacterium ifriqiyense</name>
    <dbReference type="NCBI Taxonomy" id="314238"/>
    <lineage>
        <taxon>Bacteria</taxon>
        <taxon>Pseudomonadati</taxon>
        <taxon>Pseudomonadota</taxon>
        <taxon>Alphaproteobacteria</taxon>
        <taxon>Hyphomicrobiales</taxon>
        <taxon>Phyllobacteriaceae</taxon>
        <taxon>Phyllobacterium</taxon>
    </lineage>
</organism>